<protein>
    <recommendedName>
        <fullName evidence="6">Lsr2 family protein</fullName>
    </recommendedName>
</protein>
<feature type="domain" description="Lsr2 DNA-binding" evidence="3">
    <location>
        <begin position="79"/>
        <end position="114"/>
    </location>
</feature>
<sequence>MAREDITIFRDDFTGEEGATTIAFSFEGKDYEMELGEENRQKFADALAPYIRVARAAKVAKAPVSAPKPANDPATRRAAAERVAAIREWAQEQGMEVSDRGRLPFDVIEAYDKAH</sequence>
<dbReference type="Pfam" id="PF11774">
    <property type="entry name" value="Lsr2"/>
    <property type="match status" value="1"/>
</dbReference>
<dbReference type="InterPro" id="IPR024412">
    <property type="entry name" value="Lsr2_dim_dom"/>
</dbReference>
<feature type="domain" description="Lsr2 dimerization" evidence="2">
    <location>
        <begin position="1"/>
        <end position="57"/>
    </location>
</feature>
<dbReference type="RefSeq" id="WP_105803879.1">
    <property type="nucleotide sequence ID" value="NZ_MWZD01000007.1"/>
</dbReference>
<evidence type="ECO:0000313" key="4">
    <source>
        <dbReference type="EMBL" id="PRI12653.1"/>
    </source>
</evidence>
<name>A0A2S9QST1_9MICO</name>
<dbReference type="InterPro" id="IPR042261">
    <property type="entry name" value="Lsr2-like_dimerization"/>
</dbReference>
<evidence type="ECO:0000313" key="5">
    <source>
        <dbReference type="Proteomes" id="UP000238650"/>
    </source>
</evidence>
<dbReference type="InterPro" id="IPR055370">
    <property type="entry name" value="Lsr2_DNA-bd"/>
</dbReference>
<accession>A0A2S9QST1</accession>
<dbReference type="GO" id="GO:0003677">
    <property type="term" value="F:DNA binding"/>
    <property type="evidence" value="ECO:0007669"/>
    <property type="project" value="UniProtKB-KW"/>
</dbReference>
<organism evidence="4 5">
    <name type="scientific">Leucobacter massiliensis</name>
    <dbReference type="NCBI Taxonomy" id="1686285"/>
    <lineage>
        <taxon>Bacteria</taxon>
        <taxon>Bacillati</taxon>
        <taxon>Actinomycetota</taxon>
        <taxon>Actinomycetes</taxon>
        <taxon>Micrococcales</taxon>
        <taxon>Microbacteriaceae</taxon>
        <taxon>Leucobacter</taxon>
    </lineage>
</organism>
<dbReference type="Gene3D" id="3.30.60.230">
    <property type="entry name" value="Lsr2, dimerization domain"/>
    <property type="match status" value="1"/>
</dbReference>
<gene>
    <name evidence="4" type="ORF">B4915_00210</name>
</gene>
<proteinExistence type="predicted"/>
<dbReference type="InterPro" id="IPR036625">
    <property type="entry name" value="E3-bd_dom_sf"/>
</dbReference>
<dbReference type="Pfam" id="PF23359">
    <property type="entry name" value="Lsr2_DNA-bd"/>
    <property type="match status" value="1"/>
</dbReference>
<reference evidence="4 5" key="1">
    <citation type="journal article" date="2017" name="New Microbes New Infect">
        <title>Genome sequence of 'Leucobacter massiliensis' sp. nov. isolated from human pharynx after travel to the 2014 Hajj.</title>
        <authorList>
            <person name="Leangapichart T."/>
            <person name="Gautret P."/>
            <person name="Nguyen T.T."/>
            <person name="Armstrong N."/>
            <person name="Rolain J.M."/>
        </authorList>
    </citation>
    <scope>NUCLEOTIDE SEQUENCE [LARGE SCALE GENOMIC DNA]</scope>
    <source>
        <strain evidence="4 5">122RC15</strain>
    </source>
</reference>
<keyword evidence="5" id="KW-1185">Reference proteome</keyword>
<dbReference type="GO" id="GO:0016746">
    <property type="term" value="F:acyltransferase activity"/>
    <property type="evidence" value="ECO:0007669"/>
    <property type="project" value="InterPro"/>
</dbReference>
<evidence type="ECO:0000256" key="1">
    <source>
        <dbReference type="ARBA" id="ARBA00023125"/>
    </source>
</evidence>
<dbReference type="Proteomes" id="UP000238650">
    <property type="component" value="Unassembled WGS sequence"/>
</dbReference>
<dbReference type="AlphaFoldDB" id="A0A2S9QST1"/>
<evidence type="ECO:0000259" key="2">
    <source>
        <dbReference type="Pfam" id="PF11774"/>
    </source>
</evidence>
<dbReference type="OrthoDB" id="4113332at2"/>
<keyword evidence="1" id="KW-0238">DNA-binding</keyword>
<dbReference type="Gene3D" id="4.10.320.10">
    <property type="entry name" value="E3-binding domain"/>
    <property type="match status" value="1"/>
</dbReference>
<comment type="caution">
    <text evidence="4">The sequence shown here is derived from an EMBL/GenBank/DDBJ whole genome shotgun (WGS) entry which is preliminary data.</text>
</comment>
<evidence type="ECO:0000259" key="3">
    <source>
        <dbReference type="Pfam" id="PF23359"/>
    </source>
</evidence>
<dbReference type="EMBL" id="MWZD01000007">
    <property type="protein sequence ID" value="PRI12653.1"/>
    <property type="molecule type" value="Genomic_DNA"/>
</dbReference>
<evidence type="ECO:0008006" key="6">
    <source>
        <dbReference type="Google" id="ProtNLM"/>
    </source>
</evidence>